<dbReference type="Pfam" id="PF04093">
    <property type="entry name" value="MreD"/>
    <property type="match status" value="1"/>
</dbReference>
<comment type="subcellular location">
    <subcellularLocation>
        <location evidence="1">Cell membrane</location>
        <topology evidence="1">Multi-pass membrane protein</topology>
    </subcellularLocation>
</comment>
<dbReference type="OrthoDB" id="2237601at2"/>
<evidence type="ECO:0000256" key="1">
    <source>
        <dbReference type="ARBA" id="ARBA00004651"/>
    </source>
</evidence>
<evidence type="ECO:0000256" key="7">
    <source>
        <dbReference type="ARBA" id="ARBA00023136"/>
    </source>
</evidence>
<evidence type="ECO:0000313" key="10">
    <source>
        <dbReference type="Proteomes" id="UP000186890"/>
    </source>
</evidence>
<dbReference type="Proteomes" id="UP000186890">
    <property type="component" value="Unassembled WGS sequence"/>
</dbReference>
<protein>
    <submittedName>
        <fullName evidence="9">Rod shape-determining protein MreD</fullName>
    </submittedName>
</protein>
<keyword evidence="6 8" id="KW-1133">Transmembrane helix</keyword>
<gene>
    <name evidence="9" type="ORF">BU202_09430</name>
</gene>
<dbReference type="AlphaFoldDB" id="A0A1Q8E5H0"/>
<sequence length="170" mass="19747">MKNYVKYIIPLLLLLAFVIDGQLSTLFINLTPGIITVSSHFLLIMALYSVLYIPTFYNVVIFTIIGFLYDIYYLNIIGIFVTLFPLAVYLIDYFYQSLRFKRVTNHIILLVVIFVVEFGAFLSARLFEVSNLSMFIFVVYSLVPTLVFNSLLLLMLQPVLEKFFYITNKT</sequence>
<dbReference type="RefSeq" id="WP_075105528.1">
    <property type="nucleotide sequence ID" value="NZ_MSJM01000010.1"/>
</dbReference>
<evidence type="ECO:0000256" key="6">
    <source>
        <dbReference type="ARBA" id="ARBA00022989"/>
    </source>
</evidence>
<organism evidence="9 10">
    <name type="scientific">Streptococcus cuniculi</name>
    <dbReference type="NCBI Taxonomy" id="1432788"/>
    <lineage>
        <taxon>Bacteria</taxon>
        <taxon>Bacillati</taxon>
        <taxon>Bacillota</taxon>
        <taxon>Bacilli</taxon>
        <taxon>Lactobacillales</taxon>
        <taxon>Streptococcaceae</taxon>
        <taxon>Streptococcus</taxon>
    </lineage>
</organism>
<comment type="similarity">
    <text evidence="2">Belongs to the MreD family.</text>
</comment>
<evidence type="ECO:0000256" key="5">
    <source>
        <dbReference type="ARBA" id="ARBA00022960"/>
    </source>
</evidence>
<comment type="caution">
    <text evidence="9">The sequence shown here is derived from an EMBL/GenBank/DDBJ whole genome shotgun (WGS) entry which is preliminary data.</text>
</comment>
<feature type="transmembrane region" description="Helical" evidence="8">
    <location>
        <begin position="133"/>
        <end position="156"/>
    </location>
</feature>
<keyword evidence="5" id="KW-0133">Cell shape</keyword>
<dbReference type="GO" id="GO:0008360">
    <property type="term" value="P:regulation of cell shape"/>
    <property type="evidence" value="ECO:0007669"/>
    <property type="project" value="UniProtKB-KW"/>
</dbReference>
<keyword evidence="4 8" id="KW-0812">Transmembrane</keyword>
<feature type="transmembrane region" description="Helical" evidence="8">
    <location>
        <begin position="41"/>
        <end position="65"/>
    </location>
</feature>
<dbReference type="GO" id="GO:0005886">
    <property type="term" value="C:plasma membrane"/>
    <property type="evidence" value="ECO:0007669"/>
    <property type="project" value="UniProtKB-SubCell"/>
</dbReference>
<keyword evidence="3" id="KW-1003">Cell membrane</keyword>
<feature type="transmembrane region" description="Helical" evidence="8">
    <location>
        <begin position="107"/>
        <end position="127"/>
    </location>
</feature>
<dbReference type="InterPro" id="IPR007227">
    <property type="entry name" value="Cell_shape_determining_MreD"/>
</dbReference>
<dbReference type="EMBL" id="MSJM01000010">
    <property type="protein sequence ID" value="OLF47033.1"/>
    <property type="molecule type" value="Genomic_DNA"/>
</dbReference>
<evidence type="ECO:0000313" key="9">
    <source>
        <dbReference type="EMBL" id="OLF47033.1"/>
    </source>
</evidence>
<name>A0A1Q8E5H0_9STRE</name>
<evidence type="ECO:0000256" key="2">
    <source>
        <dbReference type="ARBA" id="ARBA00007776"/>
    </source>
</evidence>
<feature type="transmembrane region" description="Helical" evidence="8">
    <location>
        <begin position="6"/>
        <end position="29"/>
    </location>
</feature>
<keyword evidence="7 8" id="KW-0472">Membrane</keyword>
<keyword evidence="10" id="KW-1185">Reference proteome</keyword>
<feature type="transmembrane region" description="Helical" evidence="8">
    <location>
        <begin position="71"/>
        <end position="95"/>
    </location>
</feature>
<evidence type="ECO:0000256" key="4">
    <source>
        <dbReference type="ARBA" id="ARBA00022692"/>
    </source>
</evidence>
<proteinExistence type="inferred from homology"/>
<evidence type="ECO:0000256" key="8">
    <source>
        <dbReference type="SAM" id="Phobius"/>
    </source>
</evidence>
<evidence type="ECO:0000256" key="3">
    <source>
        <dbReference type="ARBA" id="ARBA00022475"/>
    </source>
</evidence>
<accession>A0A1Q8E5H0</accession>
<reference evidence="10" key="1">
    <citation type="submission" date="2016-12" db="EMBL/GenBank/DDBJ databases">
        <authorList>
            <person name="Gulvik C.A."/>
        </authorList>
    </citation>
    <scope>NUCLEOTIDE SEQUENCE [LARGE SCALE GENOMIC DNA]</scope>
    <source>
        <strain evidence="10">NED12-00049-6B</strain>
    </source>
</reference>